<name>A0A853IA33_9GAMM</name>
<evidence type="ECO:0000256" key="1">
    <source>
        <dbReference type="SAM" id="SignalP"/>
    </source>
</evidence>
<feature type="chain" id="PRO_5032701281" evidence="1">
    <location>
        <begin position="21"/>
        <end position="186"/>
    </location>
</feature>
<accession>A0A853IA33</accession>
<dbReference type="Proteomes" id="UP000569732">
    <property type="component" value="Unassembled WGS sequence"/>
</dbReference>
<dbReference type="RefSeq" id="WP_180568431.1">
    <property type="nucleotide sequence ID" value="NZ_JACCKB010000013.1"/>
</dbReference>
<keyword evidence="3" id="KW-1185">Reference proteome</keyword>
<keyword evidence="1" id="KW-0732">Signal</keyword>
<organism evidence="2 3">
    <name type="scientific">Spartinivicinus marinus</name>
    <dbReference type="NCBI Taxonomy" id="2994442"/>
    <lineage>
        <taxon>Bacteria</taxon>
        <taxon>Pseudomonadati</taxon>
        <taxon>Pseudomonadota</taxon>
        <taxon>Gammaproteobacteria</taxon>
        <taxon>Oceanospirillales</taxon>
        <taxon>Zooshikellaceae</taxon>
        <taxon>Spartinivicinus</taxon>
    </lineage>
</organism>
<reference evidence="2 3" key="1">
    <citation type="submission" date="2020-07" db="EMBL/GenBank/DDBJ databases">
        <title>Endozoicomonas sp. nov., isolated from sediment.</title>
        <authorList>
            <person name="Gu T."/>
        </authorList>
    </citation>
    <scope>NUCLEOTIDE SEQUENCE [LARGE SCALE GENOMIC DNA]</scope>
    <source>
        <strain evidence="2 3">SM1973</strain>
    </source>
</reference>
<dbReference type="InterPro" id="IPR025649">
    <property type="entry name" value="DUF4360"/>
</dbReference>
<evidence type="ECO:0000313" key="3">
    <source>
        <dbReference type="Proteomes" id="UP000569732"/>
    </source>
</evidence>
<dbReference type="Pfam" id="PF14273">
    <property type="entry name" value="DUF4360"/>
    <property type="match status" value="1"/>
</dbReference>
<protein>
    <submittedName>
        <fullName evidence="2">DUF4360 domain-containing protein</fullName>
    </submittedName>
</protein>
<sequence length="186" mass="20131">MKYVALVSSLVISASSLAYGDGIGIDPEKVRFLGGCSGLVDTNPDKSFDIIFDEQPQAEAYGGRERKTCVVKFPIQMPAGYQLAISRVGFEGVAMIQYNGKGQIVLRHRLAGTTGNAAIQEFFPSNFPQNITVNKNFAGYSFSPCGQTVTFKTSITVEAENGRVVIDEAAGRTVNYGYEMVQCGQF</sequence>
<gene>
    <name evidence="2" type="ORF">H0A36_10325</name>
</gene>
<proteinExistence type="predicted"/>
<dbReference type="AlphaFoldDB" id="A0A853IA33"/>
<feature type="signal peptide" evidence="1">
    <location>
        <begin position="1"/>
        <end position="20"/>
    </location>
</feature>
<comment type="caution">
    <text evidence="2">The sequence shown here is derived from an EMBL/GenBank/DDBJ whole genome shotgun (WGS) entry which is preliminary data.</text>
</comment>
<dbReference type="EMBL" id="JACCKB010000013">
    <property type="protein sequence ID" value="NYZ66407.1"/>
    <property type="molecule type" value="Genomic_DNA"/>
</dbReference>
<evidence type="ECO:0000313" key="2">
    <source>
        <dbReference type="EMBL" id="NYZ66407.1"/>
    </source>
</evidence>